<accession>X0UEC1</accession>
<feature type="non-terminal residue" evidence="3">
    <location>
        <position position="1"/>
    </location>
</feature>
<comment type="caution">
    <text evidence="3">The sequence shown here is derived from an EMBL/GenBank/DDBJ whole genome shotgun (WGS) entry which is preliminary data.</text>
</comment>
<feature type="domain" description="Homoserine dehydrogenase catalytic" evidence="2">
    <location>
        <begin position="1"/>
        <end position="152"/>
    </location>
</feature>
<protein>
    <recommendedName>
        <fullName evidence="2">Homoserine dehydrogenase catalytic domain-containing protein</fullName>
    </recommendedName>
</protein>
<gene>
    <name evidence="3" type="ORF">S01H1_20117</name>
</gene>
<dbReference type="PANTHER" id="PTHR43331">
    <property type="entry name" value="HOMOSERINE DEHYDROGENASE"/>
    <property type="match status" value="1"/>
</dbReference>
<dbReference type="GO" id="GO:0009088">
    <property type="term" value="P:threonine biosynthetic process"/>
    <property type="evidence" value="ECO:0007669"/>
    <property type="project" value="TreeGrafter"/>
</dbReference>
<dbReference type="AlphaFoldDB" id="X0UEC1"/>
<organism evidence="3">
    <name type="scientific">marine sediment metagenome</name>
    <dbReference type="NCBI Taxonomy" id="412755"/>
    <lineage>
        <taxon>unclassified sequences</taxon>
        <taxon>metagenomes</taxon>
        <taxon>ecological metagenomes</taxon>
    </lineage>
</organism>
<dbReference type="InterPro" id="IPR001342">
    <property type="entry name" value="HDH_cat"/>
</dbReference>
<name>X0UEC1_9ZZZZ</name>
<evidence type="ECO:0000259" key="2">
    <source>
        <dbReference type="Pfam" id="PF00742"/>
    </source>
</evidence>
<dbReference type="Gene3D" id="3.30.360.10">
    <property type="entry name" value="Dihydrodipicolinate Reductase, domain 2"/>
    <property type="match status" value="1"/>
</dbReference>
<evidence type="ECO:0000313" key="3">
    <source>
        <dbReference type="EMBL" id="GAF98747.1"/>
    </source>
</evidence>
<dbReference type="Pfam" id="PF00742">
    <property type="entry name" value="Homoserine_dh"/>
    <property type="match status" value="1"/>
</dbReference>
<dbReference type="InterPro" id="IPR019811">
    <property type="entry name" value="HDH_CS"/>
</dbReference>
<proteinExistence type="predicted"/>
<reference evidence="3" key="1">
    <citation type="journal article" date="2014" name="Front. Microbiol.">
        <title>High frequency of phylogenetically diverse reductive dehalogenase-homologous genes in deep subseafloor sedimentary metagenomes.</title>
        <authorList>
            <person name="Kawai M."/>
            <person name="Futagami T."/>
            <person name="Toyoda A."/>
            <person name="Takaki Y."/>
            <person name="Nishi S."/>
            <person name="Hori S."/>
            <person name="Arai W."/>
            <person name="Tsubouchi T."/>
            <person name="Morono Y."/>
            <person name="Uchiyama I."/>
            <person name="Ito T."/>
            <person name="Fujiyama A."/>
            <person name="Inagaki F."/>
            <person name="Takami H."/>
        </authorList>
    </citation>
    <scope>NUCLEOTIDE SEQUENCE</scope>
    <source>
        <strain evidence="3">Expedition CK06-06</strain>
    </source>
</reference>
<dbReference type="PANTHER" id="PTHR43331:SF1">
    <property type="entry name" value="HOMOSERINE DEHYDROGENASE"/>
    <property type="match status" value="1"/>
</dbReference>
<dbReference type="EMBL" id="BARS01010956">
    <property type="protein sequence ID" value="GAF98747.1"/>
    <property type="molecule type" value="Genomic_DNA"/>
</dbReference>
<dbReference type="PROSITE" id="PS01042">
    <property type="entry name" value="HOMOSER_DHGENASE"/>
    <property type="match status" value="1"/>
</dbReference>
<sequence>NVVLGEMARGASMDEALDVARRIGVTEEDPSLDIDGWDAAAKIAALANVLMGAGTNPRKVDRTGIREISTGDALKAAGRGMKHRLIAGAERSGGAVRTRVRPELVGPDDPFWSVDGTSSAVTLETDLMGELTMVERDPTLAQTAYAVFSDILLIADALRN</sequence>
<dbReference type="SUPFAM" id="SSF55347">
    <property type="entry name" value="Glyceraldehyde-3-phosphate dehydrogenase-like, C-terminal domain"/>
    <property type="match status" value="1"/>
</dbReference>
<keyword evidence="1" id="KW-0560">Oxidoreductase</keyword>
<dbReference type="GO" id="GO:0004412">
    <property type="term" value="F:homoserine dehydrogenase activity"/>
    <property type="evidence" value="ECO:0007669"/>
    <property type="project" value="TreeGrafter"/>
</dbReference>
<evidence type="ECO:0000256" key="1">
    <source>
        <dbReference type="ARBA" id="ARBA00023002"/>
    </source>
</evidence>